<evidence type="ECO:0000313" key="1">
    <source>
        <dbReference type="EMBL" id="KRH94331.1"/>
    </source>
</evidence>
<dbReference type="AlphaFoldDB" id="A0A0R0M7J2"/>
<keyword evidence="2" id="KW-1185">Reference proteome</keyword>
<evidence type="ECO:0000313" key="2">
    <source>
        <dbReference type="Proteomes" id="UP000051530"/>
    </source>
</evidence>
<name>A0A0R0M7J2_9MICR</name>
<comment type="caution">
    <text evidence="1">The sequence shown here is derived from an EMBL/GenBank/DDBJ whole genome shotgun (WGS) entry which is preliminary data.</text>
</comment>
<dbReference type="VEuPathDB" id="MicrosporidiaDB:M153_2940004513"/>
<protein>
    <submittedName>
        <fullName evidence="1">Putative prtein</fullName>
    </submittedName>
</protein>
<dbReference type="SUPFAM" id="SSF56672">
    <property type="entry name" value="DNA/RNA polymerases"/>
    <property type="match status" value="1"/>
</dbReference>
<dbReference type="EMBL" id="LGUB01000093">
    <property type="protein sequence ID" value="KRH94331.1"/>
    <property type="molecule type" value="Genomic_DNA"/>
</dbReference>
<proteinExistence type="predicted"/>
<dbReference type="InterPro" id="IPR043128">
    <property type="entry name" value="Rev_trsase/Diguanyl_cyclase"/>
</dbReference>
<gene>
    <name evidence="1" type="ORF">M153_2940004513</name>
</gene>
<dbReference type="Gene3D" id="3.30.70.270">
    <property type="match status" value="1"/>
</dbReference>
<accession>A0A0R0M7J2</accession>
<dbReference type="Proteomes" id="UP000051530">
    <property type="component" value="Unassembled WGS sequence"/>
</dbReference>
<reference evidence="1 2" key="1">
    <citation type="submission" date="2015-07" db="EMBL/GenBank/DDBJ databases">
        <title>The genome of Pseudoloma neurophilia, a relevant intracellular parasite of the zebrafish.</title>
        <authorList>
            <person name="Ndikumana S."/>
            <person name="Pelin A."/>
            <person name="Sanders J."/>
            <person name="Corradi N."/>
        </authorList>
    </citation>
    <scope>NUCLEOTIDE SEQUENCE [LARGE SCALE GENOMIC DNA]</scope>
    <source>
        <strain evidence="1 2">MK1</strain>
    </source>
</reference>
<sequence>MRSNSFIPSHLQKSIYVNFLKGNRAIVHDKHKNNIEEVIRRLDKNNFRINPLKIQFCQNEVKILRMIINGEEKVALSEKKKEIKKKKNRSVSEI</sequence>
<dbReference type="InterPro" id="IPR043502">
    <property type="entry name" value="DNA/RNA_pol_sf"/>
</dbReference>
<organism evidence="1 2">
    <name type="scientific">Pseudoloma neurophilia</name>
    <dbReference type="NCBI Taxonomy" id="146866"/>
    <lineage>
        <taxon>Eukaryota</taxon>
        <taxon>Fungi</taxon>
        <taxon>Fungi incertae sedis</taxon>
        <taxon>Microsporidia</taxon>
        <taxon>Pseudoloma</taxon>
    </lineage>
</organism>